<protein>
    <submittedName>
        <fullName evidence="2">Unannotated protein</fullName>
    </submittedName>
</protein>
<evidence type="ECO:0000313" key="2">
    <source>
        <dbReference type="EMBL" id="CAB4533304.1"/>
    </source>
</evidence>
<evidence type="ECO:0000313" key="3">
    <source>
        <dbReference type="EMBL" id="CAB4607743.1"/>
    </source>
</evidence>
<dbReference type="InterPro" id="IPR009839">
    <property type="entry name" value="SseB_N"/>
</dbReference>
<dbReference type="EMBL" id="CAEZUW010000020">
    <property type="protein sequence ID" value="CAB4607743.1"/>
    <property type="molecule type" value="Genomic_DNA"/>
</dbReference>
<dbReference type="Pfam" id="PF07179">
    <property type="entry name" value="SseB"/>
    <property type="match status" value="1"/>
</dbReference>
<evidence type="ECO:0000259" key="1">
    <source>
        <dbReference type="Pfam" id="PF07179"/>
    </source>
</evidence>
<reference evidence="2" key="1">
    <citation type="submission" date="2020-05" db="EMBL/GenBank/DDBJ databases">
        <authorList>
            <person name="Chiriac C."/>
            <person name="Salcher M."/>
            <person name="Ghai R."/>
            <person name="Kavagutti S V."/>
        </authorList>
    </citation>
    <scope>NUCLEOTIDE SEQUENCE</scope>
</reference>
<proteinExistence type="predicted"/>
<name>A0A6J6B3Q1_9ZZZZ</name>
<sequence length="258" mass="27018">MSYDHEHINQDRLADSAGVPWAGRSFEPNSWAGDNGQADEALVASIRALASGAGSNEQVVAALSGARVLIPLLAELGESGEGAHGQTVDKSADLAIVTVETPDGQDALPVFSSVAAMSAWNPNARPVPVSAQKAAIAAAQEGNTRIVLDAANETEFVVRRPALAAMAQGLAWVHPVRDERVSSAFSEATASIPEILNFELSDCDPLSRLVAAEVQLELTLKPGMSRDELDGVMQNLAKALAASEAVAEYVDSLRVKLV</sequence>
<dbReference type="AlphaFoldDB" id="A0A6J6B3Q1"/>
<dbReference type="EMBL" id="CAEZSH010000017">
    <property type="protein sequence ID" value="CAB4533304.1"/>
    <property type="molecule type" value="Genomic_DNA"/>
</dbReference>
<gene>
    <name evidence="2" type="ORF">UFOPK1410_00270</name>
    <name evidence="3" type="ORF">UFOPK1855_00227</name>
</gene>
<organism evidence="2">
    <name type="scientific">freshwater metagenome</name>
    <dbReference type="NCBI Taxonomy" id="449393"/>
    <lineage>
        <taxon>unclassified sequences</taxon>
        <taxon>metagenomes</taxon>
        <taxon>ecological metagenomes</taxon>
    </lineage>
</organism>
<feature type="domain" description="SseB protein N-terminal" evidence="1">
    <location>
        <begin position="43"/>
        <end position="165"/>
    </location>
</feature>
<accession>A0A6J6B3Q1</accession>